<sequence>VQNTAIASCKITSSWRHALALLGQIRSAGLELSVVSYHATLSCFRPSHWQLQLELVRGLWLSGLQPNQLSLNAALKICSCASQWQSALQQRGMAACAGIQENAATRTTLTSILRDAQRWQRVLRHFSQLQGSVSFDEIELRAVVGAVSRERSAWTVVNALLCTLRQDLLEPSGGLISSVLVNRDCWQVAILLSRSTNLILRTAVVGLCARTGQWTRSVSHVRQMHDTKLSPNDRTLVAVITASKAGMRWSGAISILSGSQESLGQTAGANNIPYTAAMSACETCTAWWAALGILLSLGGRRVPASAVTCNAAICAQRRSGEWSQTVALLECMKVMAFRPDMMTGAILLTGEGRLAWISAMRLFSSMRSRGVASISLLSLRCAALARWRITCSLLGKRWARDISEELAGQLVDLCAEASWRLGAAMVVEAASFSLRPNLMTSTPLLAAAGRTGDWKMSLAFLAEASDTVDSVASCAAATACTTSACWSSALGLLCSVPCARLPLDTAGESTNAMALEAGSAWQRLIQQIGQAAWLRGDIGFCCSVSGACEKASKWAMALWMAANFHWLRVSERIACNSCLTSCRRSGCWELTLHNWIGFGDGFQDLLTLALGIDVFDKWDVVDNDAELMVFLEGTNWRSEGTRISLELQARDWPPCLLQFYRKLVCISMSQGYPVKLEFYFFDKEFASGTISNSPNKEDVGRYPLQAWGGQMPMDIVYPFTTCRLGETGRPVKCPAKAMDLLYHWNSVEGVGEYVRDSRDALANMPGKNGLPKEDWCIALPVVTQDRDFGDPRNSRLIEQGLNAEDLQLLGGYAEALHRDGYASFVKHLQDASCQRRQDSILRGDPFVGLAAGGGKVRDDKHPGMG</sequence>
<dbReference type="PANTHER" id="PTHR47447">
    <property type="entry name" value="OS03G0856100 PROTEIN"/>
    <property type="match status" value="1"/>
</dbReference>
<feature type="non-terminal residue" evidence="2">
    <location>
        <position position="1"/>
    </location>
</feature>
<dbReference type="Proteomes" id="UP000601435">
    <property type="component" value="Unassembled WGS sequence"/>
</dbReference>
<dbReference type="AlphaFoldDB" id="A0A812Q9G9"/>
<evidence type="ECO:0000313" key="3">
    <source>
        <dbReference type="Proteomes" id="UP000601435"/>
    </source>
</evidence>
<gene>
    <name evidence="2" type="primary">MRL1</name>
    <name evidence="2" type="ORF">SNEC2469_LOCUS10339</name>
</gene>
<dbReference type="OrthoDB" id="405995at2759"/>
<keyword evidence="3" id="KW-1185">Reference proteome</keyword>
<keyword evidence="1" id="KW-0677">Repeat</keyword>
<evidence type="ECO:0000313" key="2">
    <source>
        <dbReference type="EMBL" id="CAE7382025.1"/>
    </source>
</evidence>
<dbReference type="PANTHER" id="PTHR47447:SF17">
    <property type="entry name" value="OS12G0638900 PROTEIN"/>
    <property type="match status" value="1"/>
</dbReference>
<protein>
    <submittedName>
        <fullName evidence="2">MRL1 protein</fullName>
    </submittedName>
</protein>
<evidence type="ECO:0000256" key="1">
    <source>
        <dbReference type="ARBA" id="ARBA00022737"/>
    </source>
</evidence>
<name>A0A812Q9G9_9DINO</name>
<organism evidence="2 3">
    <name type="scientific">Symbiodinium necroappetens</name>
    <dbReference type="NCBI Taxonomy" id="1628268"/>
    <lineage>
        <taxon>Eukaryota</taxon>
        <taxon>Sar</taxon>
        <taxon>Alveolata</taxon>
        <taxon>Dinophyceae</taxon>
        <taxon>Suessiales</taxon>
        <taxon>Symbiodiniaceae</taxon>
        <taxon>Symbiodinium</taxon>
    </lineage>
</organism>
<comment type="caution">
    <text evidence="2">The sequence shown here is derived from an EMBL/GenBank/DDBJ whole genome shotgun (WGS) entry which is preliminary data.</text>
</comment>
<accession>A0A812Q9G9</accession>
<dbReference type="InterPro" id="IPR011990">
    <property type="entry name" value="TPR-like_helical_dom_sf"/>
</dbReference>
<dbReference type="Gene3D" id="1.25.40.10">
    <property type="entry name" value="Tetratricopeptide repeat domain"/>
    <property type="match status" value="2"/>
</dbReference>
<reference evidence="2" key="1">
    <citation type="submission" date="2021-02" db="EMBL/GenBank/DDBJ databases">
        <authorList>
            <person name="Dougan E. K."/>
            <person name="Rhodes N."/>
            <person name="Thang M."/>
            <person name="Chan C."/>
        </authorList>
    </citation>
    <scope>NUCLEOTIDE SEQUENCE</scope>
</reference>
<dbReference type="EMBL" id="CAJNJA010016492">
    <property type="protein sequence ID" value="CAE7382025.1"/>
    <property type="molecule type" value="Genomic_DNA"/>
</dbReference>
<proteinExistence type="predicted"/>